<reference evidence="1" key="1">
    <citation type="submission" date="2018-05" db="EMBL/GenBank/DDBJ databases">
        <authorList>
            <person name="Lanie J.A."/>
            <person name="Ng W.-L."/>
            <person name="Kazmierczak K.M."/>
            <person name="Andrzejewski T.M."/>
            <person name="Davidsen T.M."/>
            <person name="Wayne K.J."/>
            <person name="Tettelin H."/>
            <person name="Glass J.I."/>
            <person name="Rusch D."/>
            <person name="Podicherti R."/>
            <person name="Tsui H.-C.T."/>
            <person name="Winkler M.E."/>
        </authorList>
    </citation>
    <scope>NUCLEOTIDE SEQUENCE</scope>
</reference>
<evidence type="ECO:0000313" key="1">
    <source>
        <dbReference type="EMBL" id="SVA42739.1"/>
    </source>
</evidence>
<accession>A0A381VR12</accession>
<name>A0A381VR12_9ZZZZ</name>
<proteinExistence type="predicted"/>
<gene>
    <name evidence="1" type="ORF">METZ01_LOCUS95593</name>
</gene>
<dbReference type="EMBL" id="UINC01009534">
    <property type="protein sequence ID" value="SVA42739.1"/>
    <property type="molecule type" value="Genomic_DNA"/>
</dbReference>
<dbReference type="AlphaFoldDB" id="A0A381VR12"/>
<organism evidence="1">
    <name type="scientific">marine metagenome</name>
    <dbReference type="NCBI Taxonomy" id="408172"/>
    <lineage>
        <taxon>unclassified sequences</taxon>
        <taxon>metagenomes</taxon>
        <taxon>ecological metagenomes</taxon>
    </lineage>
</organism>
<sequence length="49" mass="5535">MMKKRIKKGPSLAVIRAVTRLNNHAHKKASRSVIWAEGSITKFFPITSQ</sequence>
<protein>
    <submittedName>
        <fullName evidence="1">Uncharacterized protein</fullName>
    </submittedName>
</protein>